<evidence type="ECO:0000313" key="2">
    <source>
        <dbReference type="EMBL" id="CAA9365977.1"/>
    </source>
</evidence>
<feature type="compositionally biased region" description="Basic and acidic residues" evidence="1">
    <location>
        <begin position="1"/>
        <end position="15"/>
    </location>
</feature>
<accession>A0A6J4MQ82</accession>
<protein>
    <submittedName>
        <fullName evidence="2">5-methyltetrahydrofolate--homocysteine methyltransferase</fullName>
        <ecNumber evidence="2">2.1.1.13</ecNumber>
    </submittedName>
</protein>
<keyword evidence="2" id="KW-0489">Methyltransferase</keyword>
<organism evidence="2">
    <name type="scientific">uncultured Nocardioidaceae bacterium</name>
    <dbReference type="NCBI Taxonomy" id="253824"/>
    <lineage>
        <taxon>Bacteria</taxon>
        <taxon>Bacillati</taxon>
        <taxon>Actinomycetota</taxon>
        <taxon>Actinomycetes</taxon>
        <taxon>Propionibacteriales</taxon>
        <taxon>Nocardioidaceae</taxon>
        <taxon>environmental samples</taxon>
    </lineage>
</organism>
<dbReference type="GO" id="GO:0008705">
    <property type="term" value="F:methionine synthase activity"/>
    <property type="evidence" value="ECO:0007669"/>
    <property type="project" value="UniProtKB-EC"/>
</dbReference>
<feature type="compositionally biased region" description="Basic and acidic residues" evidence="1">
    <location>
        <begin position="30"/>
        <end position="44"/>
    </location>
</feature>
<feature type="compositionally biased region" description="Basic and acidic residues" evidence="1">
    <location>
        <begin position="151"/>
        <end position="178"/>
    </location>
</feature>
<feature type="region of interest" description="Disordered" evidence="1">
    <location>
        <begin position="1"/>
        <end position="188"/>
    </location>
</feature>
<sequence>DTGRDPARVVRRDLGGQRAPGPGAHQRGARHGDGATEPPLRRADPLAGGGRRALRARRLLRPRDAHRRPRHGGLDGGAAPAARRDRCADDRQVPHGHRQGRRARHRQEPRQHHAGGRGLRGDRPRRAGGPGEVRGEDPGAPARHRRVLGVPHHDHADVQGEHERAAEGRAARPGDRHGGWGSGDPGVRRRGRCRRLRRRCLGHREEGQGPAAAQACPGVCM</sequence>
<name>A0A6J4MQ82_9ACTN</name>
<reference evidence="2" key="1">
    <citation type="submission" date="2020-02" db="EMBL/GenBank/DDBJ databases">
        <authorList>
            <person name="Meier V. D."/>
        </authorList>
    </citation>
    <scope>NUCLEOTIDE SEQUENCE</scope>
    <source>
        <strain evidence="2">AVDCRST_MAG47</strain>
    </source>
</reference>
<feature type="compositionally biased region" description="Basic and acidic residues" evidence="1">
    <location>
        <begin position="82"/>
        <end position="93"/>
    </location>
</feature>
<keyword evidence="2" id="KW-0808">Transferase</keyword>
<evidence type="ECO:0000256" key="1">
    <source>
        <dbReference type="SAM" id="MobiDB-lite"/>
    </source>
</evidence>
<feature type="non-terminal residue" evidence="2">
    <location>
        <position position="1"/>
    </location>
</feature>
<dbReference type="GO" id="GO:0032259">
    <property type="term" value="P:methylation"/>
    <property type="evidence" value="ECO:0007669"/>
    <property type="project" value="UniProtKB-KW"/>
</dbReference>
<feature type="non-terminal residue" evidence="2">
    <location>
        <position position="221"/>
    </location>
</feature>
<dbReference type="AlphaFoldDB" id="A0A6J4MQ82"/>
<proteinExistence type="predicted"/>
<feature type="compositionally biased region" description="Basic residues" evidence="1">
    <location>
        <begin position="94"/>
        <end position="105"/>
    </location>
</feature>
<feature type="compositionally biased region" description="Basic residues" evidence="1">
    <location>
        <begin position="52"/>
        <end position="71"/>
    </location>
</feature>
<dbReference type="EC" id="2.1.1.13" evidence="2"/>
<dbReference type="EMBL" id="CADCUK010000042">
    <property type="protein sequence ID" value="CAA9365977.1"/>
    <property type="molecule type" value="Genomic_DNA"/>
</dbReference>
<gene>
    <name evidence="2" type="ORF">AVDCRST_MAG47-575</name>
</gene>